<protein>
    <submittedName>
        <fullName evidence="1">Uncharacterized protein</fullName>
    </submittedName>
</protein>
<gene>
    <name evidence="1" type="ORF">SCHPADRAFT_891753</name>
</gene>
<evidence type="ECO:0000313" key="2">
    <source>
        <dbReference type="Proteomes" id="UP000053477"/>
    </source>
</evidence>
<dbReference type="AlphaFoldDB" id="A0A0H2RH63"/>
<accession>A0A0H2RH63</accession>
<dbReference type="EMBL" id="KQ086006">
    <property type="protein sequence ID" value="KLO11189.1"/>
    <property type="molecule type" value="Genomic_DNA"/>
</dbReference>
<organism evidence="1 2">
    <name type="scientific">Schizopora paradoxa</name>
    <dbReference type="NCBI Taxonomy" id="27342"/>
    <lineage>
        <taxon>Eukaryota</taxon>
        <taxon>Fungi</taxon>
        <taxon>Dikarya</taxon>
        <taxon>Basidiomycota</taxon>
        <taxon>Agaricomycotina</taxon>
        <taxon>Agaricomycetes</taxon>
        <taxon>Hymenochaetales</taxon>
        <taxon>Schizoporaceae</taxon>
        <taxon>Schizopora</taxon>
    </lineage>
</organism>
<dbReference type="InParanoid" id="A0A0H2RH63"/>
<keyword evidence="2" id="KW-1185">Reference proteome</keyword>
<sequence>MNVEQILGVVYHDADALNLSYLNYEYNEPYVRIRQRVLDFESNVTPVIATWWDDALKYLDCSFNMGRTVIAYVQDCSTGGYPNNTGTVKSDGLRCLIEDILAQRQAIQELEVPRYSKGSKVIVESVLLSKMLSGGGIEVRVYFREKNGERLGYRKCMSGYYKMVWKDTLIGILRCRPRWVTDSSSDS</sequence>
<evidence type="ECO:0000313" key="1">
    <source>
        <dbReference type="EMBL" id="KLO11189.1"/>
    </source>
</evidence>
<name>A0A0H2RH63_9AGAM</name>
<reference evidence="1 2" key="1">
    <citation type="submission" date="2015-04" db="EMBL/GenBank/DDBJ databases">
        <title>Complete genome sequence of Schizopora paradoxa KUC8140, a cosmopolitan wood degrader in East Asia.</title>
        <authorList>
            <consortium name="DOE Joint Genome Institute"/>
            <person name="Min B."/>
            <person name="Park H."/>
            <person name="Jang Y."/>
            <person name="Kim J.-J."/>
            <person name="Kim K.H."/>
            <person name="Pangilinan J."/>
            <person name="Lipzen A."/>
            <person name="Riley R."/>
            <person name="Grigoriev I.V."/>
            <person name="Spatafora J.W."/>
            <person name="Choi I.-G."/>
        </authorList>
    </citation>
    <scope>NUCLEOTIDE SEQUENCE [LARGE SCALE GENOMIC DNA]</scope>
    <source>
        <strain evidence="1 2">KUC8140</strain>
    </source>
</reference>
<dbReference type="Proteomes" id="UP000053477">
    <property type="component" value="Unassembled WGS sequence"/>
</dbReference>
<proteinExistence type="predicted"/>